<keyword evidence="5 11" id="KW-0812">Transmembrane</keyword>
<feature type="transmembrane region" description="Helical" evidence="11">
    <location>
        <begin position="409"/>
        <end position="427"/>
    </location>
</feature>
<dbReference type="EC" id="2.7.1.108" evidence="3"/>
<keyword evidence="9 11" id="KW-0472">Membrane</keyword>
<gene>
    <name evidence="12" type="primary">MPUL0A10420</name>
    <name evidence="12" type="ORF">METSCH_A10420</name>
</gene>
<protein>
    <recommendedName>
        <fullName evidence="3">dolichol kinase</fullName>
        <ecNumber evidence="3">2.7.1.108</ecNumber>
    </recommendedName>
</protein>
<organism evidence="12 13">
    <name type="scientific">Metschnikowia aff. pulcherrima</name>
    <dbReference type="NCBI Taxonomy" id="2163413"/>
    <lineage>
        <taxon>Eukaryota</taxon>
        <taxon>Fungi</taxon>
        <taxon>Dikarya</taxon>
        <taxon>Ascomycota</taxon>
        <taxon>Saccharomycotina</taxon>
        <taxon>Pichiomycetes</taxon>
        <taxon>Metschnikowiaceae</taxon>
        <taxon>Metschnikowia</taxon>
    </lineage>
</organism>
<dbReference type="PANTHER" id="PTHR13205:SF15">
    <property type="entry name" value="DOLICHOL KINASE"/>
    <property type="match status" value="1"/>
</dbReference>
<feature type="transmembrane region" description="Helical" evidence="11">
    <location>
        <begin position="458"/>
        <end position="477"/>
    </location>
</feature>
<dbReference type="InterPro" id="IPR032974">
    <property type="entry name" value="Polypren_kinase"/>
</dbReference>
<dbReference type="AlphaFoldDB" id="A0A4V1ADP2"/>
<evidence type="ECO:0000256" key="4">
    <source>
        <dbReference type="ARBA" id="ARBA00022679"/>
    </source>
</evidence>
<dbReference type="GO" id="GO:0005789">
    <property type="term" value="C:endoplasmic reticulum membrane"/>
    <property type="evidence" value="ECO:0007669"/>
    <property type="project" value="UniProtKB-SubCell"/>
</dbReference>
<dbReference type="Proteomes" id="UP000292447">
    <property type="component" value="Chromosome I"/>
</dbReference>
<keyword evidence="6 12" id="KW-0418">Kinase</keyword>
<feature type="transmembrane region" description="Helical" evidence="11">
    <location>
        <begin position="483"/>
        <end position="502"/>
    </location>
</feature>
<feature type="transmembrane region" description="Helical" evidence="11">
    <location>
        <begin position="522"/>
        <end position="540"/>
    </location>
</feature>
<evidence type="ECO:0000256" key="10">
    <source>
        <dbReference type="SAM" id="MobiDB-lite"/>
    </source>
</evidence>
<evidence type="ECO:0000256" key="2">
    <source>
        <dbReference type="ARBA" id="ARBA00010794"/>
    </source>
</evidence>
<evidence type="ECO:0000256" key="9">
    <source>
        <dbReference type="ARBA" id="ARBA00023136"/>
    </source>
</evidence>
<feature type="transmembrane region" description="Helical" evidence="11">
    <location>
        <begin position="388"/>
        <end position="403"/>
    </location>
</feature>
<evidence type="ECO:0000313" key="12">
    <source>
        <dbReference type="EMBL" id="QBM86403.1"/>
    </source>
</evidence>
<feature type="transmembrane region" description="Helical" evidence="11">
    <location>
        <begin position="357"/>
        <end position="376"/>
    </location>
</feature>
<feature type="region of interest" description="Disordered" evidence="10">
    <location>
        <begin position="26"/>
        <end position="53"/>
    </location>
</feature>
<keyword evidence="8 11" id="KW-1133">Transmembrane helix</keyword>
<dbReference type="GO" id="GO:0004168">
    <property type="term" value="F:dolichol kinase activity"/>
    <property type="evidence" value="ECO:0007669"/>
    <property type="project" value="UniProtKB-EC"/>
</dbReference>
<evidence type="ECO:0000256" key="5">
    <source>
        <dbReference type="ARBA" id="ARBA00022692"/>
    </source>
</evidence>
<feature type="transmembrane region" description="Helical" evidence="11">
    <location>
        <begin position="102"/>
        <end position="121"/>
    </location>
</feature>
<evidence type="ECO:0000256" key="1">
    <source>
        <dbReference type="ARBA" id="ARBA00004477"/>
    </source>
</evidence>
<keyword evidence="4" id="KW-0808">Transferase</keyword>
<evidence type="ECO:0000256" key="11">
    <source>
        <dbReference type="SAM" id="Phobius"/>
    </source>
</evidence>
<keyword evidence="7" id="KW-0256">Endoplasmic reticulum</keyword>
<accession>A0A4V1ADP2</accession>
<dbReference type="STRING" id="2163413.A0A4V1ADP2"/>
<proteinExistence type="inferred from homology"/>
<dbReference type="EMBL" id="CP034456">
    <property type="protein sequence ID" value="QBM86403.1"/>
    <property type="molecule type" value="Genomic_DNA"/>
</dbReference>
<dbReference type="PANTHER" id="PTHR13205">
    <property type="entry name" value="TRANSMEMBRANE PROTEIN 15-RELATED"/>
    <property type="match status" value="1"/>
</dbReference>
<dbReference type="GO" id="GO:0043048">
    <property type="term" value="P:dolichyl monophosphate biosynthetic process"/>
    <property type="evidence" value="ECO:0007669"/>
    <property type="project" value="TreeGrafter"/>
</dbReference>
<reference evidence="13" key="1">
    <citation type="submission" date="2019-03" db="EMBL/GenBank/DDBJ databases">
        <title>Snf2 controls pulcherriminic acid biosynthesis and connects pigmentation and antifungal activity of the yeast Metschnikowia pulcherrima.</title>
        <authorList>
            <person name="Gore-Lloyd D."/>
            <person name="Sumann I."/>
            <person name="Brachmann A.O."/>
            <person name="Schneeberger K."/>
            <person name="Ortiz-Merino R.A."/>
            <person name="Moreno-Beltran M."/>
            <person name="Schlaefli M."/>
            <person name="Kirner P."/>
            <person name="Santos Kron A."/>
            <person name="Wolfe K.H."/>
            <person name="Piel J."/>
            <person name="Ahrens C.H."/>
            <person name="Henk D."/>
            <person name="Freimoser F.M."/>
        </authorList>
    </citation>
    <scope>NUCLEOTIDE SEQUENCE [LARGE SCALE GENOMIC DNA]</scope>
    <source>
        <strain evidence="13">APC 1.2</strain>
    </source>
</reference>
<feature type="transmembrane region" description="Helical" evidence="11">
    <location>
        <begin position="248"/>
        <end position="264"/>
    </location>
</feature>
<evidence type="ECO:0000256" key="7">
    <source>
        <dbReference type="ARBA" id="ARBA00022824"/>
    </source>
</evidence>
<comment type="similarity">
    <text evidence="2">Belongs to the polyprenol kinase family.</text>
</comment>
<feature type="transmembrane region" description="Helical" evidence="11">
    <location>
        <begin position="311"/>
        <end position="337"/>
    </location>
</feature>
<feature type="transmembrane region" description="Helical" evidence="11">
    <location>
        <begin position="276"/>
        <end position="299"/>
    </location>
</feature>
<comment type="subcellular location">
    <subcellularLocation>
        <location evidence="1">Endoplasmic reticulum membrane</location>
        <topology evidence="1">Multi-pass membrane protein</topology>
    </subcellularLocation>
</comment>
<evidence type="ECO:0000313" key="13">
    <source>
        <dbReference type="Proteomes" id="UP000292447"/>
    </source>
</evidence>
<evidence type="ECO:0000256" key="6">
    <source>
        <dbReference type="ARBA" id="ARBA00022777"/>
    </source>
</evidence>
<evidence type="ECO:0000256" key="3">
    <source>
        <dbReference type="ARBA" id="ARBA00012132"/>
    </source>
</evidence>
<keyword evidence="13" id="KW-1185">Reference proteome</keyword>
<sequence>MARRKQANVARTASSRSLAAIFNETSPELLAPASDEKPTTIEPPAPVEDEESAEPVKFPLSLVYDFQDLLNNHLTVSKGVQVMVCLYLCQIFYIHLHKETGMEVISAVGFNILSAIVAMYLSHRSLVKKHEASPETAPYPQLPAFNSLYAFFIPYSFVLLLADPKDPFFQVNLSLTNFSLQNLHPIAKVLSAFVYNYMFSDANTLDIVQFGQVVWIYFMVEFALKAWNEETVEEKDGSYSVRRTMDPTEIHIVAIFMVNLLANFNVPLSDTTVPIYIVRILSLALIGAFALATPIYYAYLQLQSGALRSFVALLVVSVFSTTFYYLTNYLFLLFVVEKEVLTWLFEFIAATELRQKLLTYWMLALGGILPAIFFAASKDIISINNRRKVWHFALVGALAYPALTQEPTFSAIAVLGSVFIFIGLECLRCTRITFMGDVINSLLHFFQDDKDLKGPLSLLYIFLLVGVAIPIGYGVVVDDVISMRSYLGLIALGLGDSLASIIGKRFGKTKWKGESRSVEGTVAYIVVTFASFVLADYYVLPEGARVKNWENMFIVSLVGGAIEGSASLNDNVLIPSVTLITYELLNKVF</sequence>
<evidence type="ECO:0000256" key="8">
    <source>
        <dbReference type="ARBA" id="ARBA00022989"/>
    </source>
</evidence>
<name>A0A4V1ADP2_9ASCO</name>
<feature type="transmembrane region" description="Helical" evidence="11">
    <location>
        <begin position="142"/>
        <end position="162"/>
    </location>
</feature>